<feature type="compositionally biased region" description="Low complexity" evidence="2">
    <location>
        <begin position="307"/>
        <end position="319"/>
    </location>
</feature>
<dbReference type="GO" id="GO:0051225">
    <property type="term" value="P:spindle assembly"/>
    <property type="evidence" value="ECO:0007669"/>
    <property type="project" value="TreeGrafter"/>
</dbReference>
<feature type="region of interest" description="Disordered" evidence="2">
    <location>
        <begin position="303"/>
        <end position="343"/>
    </location>
</feature>
<evidence type="ECO:0000313" key="3">
    <source>
        <dbReference type="EMBL" id="KAL0432566.1"/>
    </source>
</evidence>
<dbReference type="AlphaFoldDB" id="A0AAW2VXL7"/>
<comment type="similarity">
    <text evidence="1">Belongs to the QWRF family.</text>
</comment>
<accession>A0AAW2VXL7</accession>
<feature type="compositionally biased region" description="Basic and acidic residues" evidence="2">
    <location>
        <begin position="94"/>
        <end position="106"/>
    </location>
</feature>
<dbReference type="GO" id="GO:0005880">
    <property type="term" value="C:nuclear microtubule"/>
    <property type="evidence" value="ECO:0007669"/>
    <property type="project" value="TreeGrafter"/>
</dbReference>
<dbReference type="EMBL" id="JACGWN010000009">
    <property type="protein sequence ID" value="KAL0432566.1"/>
    <property type="molecule type" value="Genomic_DNA"/>
</dbReference>
<evidence type="ECO:0000256" key="1">
    <source>
        <dbReference type="ARBA" id="ARBA00010016"/>
    </source>
</evidence>
<sequence length="652" mass="71192">MVIAVASKPKQLSSQNPKRPPLLRSDTDNASPCRPKAREVTSRYLSFSTSSSSNSSSSTNTTSTSVTSGSSIYSRRSQSPMLSSRASIATPKSAVKERAVSAERRRPSAAATTFSAERVQMTSMRSLMVSFQGESFSLPVNKVKPSPTSVGTPGGLRKGTPERRKAGMTPSRDQTQRDRENSRPSDQLHRWPGRSRGQNSTILTRSMDYSSERENLNGSMTKLNELRTTTADENSENEVGIGLKAECNSFELDTRSNVVDRLNSDSESVSSESTASGSVNQLRGGPRGITVPTRVWQEVNSRALKIPDPASPASDNASSREGSPKLIGTKKFQNDSPVSSPREVFPCKGLPPLRGGARVASPSKALNSSTVALLRGLPSPTRTGNGASNLMNVNNTCSTPSILSFAADVRRGKLGESRIVDAHNLRLLHNRQLQWRLANARVENALLVQKQAAEHSVKSKRIELQMLRHNLKLYSILKEQELHLVNWDLIDRDHWNSLSGAIKALEASTIRLPVVGGAKADVQKAQEAISSAVDVMQAMASSVCSLATKDYENFISFSLFLKQLILSLPSSKIFFPVNQEFRLCVNDAMEIPDNNGKAEQTNLLVSELSNLSARERHLLDEFKDLLSTTFIPLQVPFVIHLLTPDIMPGDVL</sequence>
<dbReference type="PANTHER" id="PTHR31807:SF52">
    <property type="entry name" value="QWRF FAMILY PROTEIN"/>
    <property type="match status" value="1"/>
</dbReference>
<dbReference type="InterPro" id="IPR007573">
    <property type="entry name" value="QWRF"/>
</dbReference>
<dbReference type="GO" id="GO:0008017">
    <property type="term" value="F:microtubule binding"/>
    <property type="evidence" value="ECO:0007669"/>
    <property type="project" value="TreeGrafter"/>
</dbReference>
<organism evidence="3">
    <name type="scientific">Sesamum latifolium</name>
    <dbReference type="NCBI Taxonomy" id="2727402"/>
    <lineage>
        <taxon>Eukaryota</taxon>
        <taxon>Viridiplantae</taxon>
        <taxon>Streptophyta</taxon>
        <taxon>Embryophyta</taxon>
        <taxon>Tracheophyta</taxon>
        <taxon>Spermatophyta</taxon>
        <taxon>Magnoliopsida</taxon>
        <taxon>eudicotyledons</taxon>
        <taxon>Gunneridae</taxon>
        <taxon>Pentapetalae</taxon>
        <taxon>asterids</taxon>
        <taxon>lamiids</taxon>
        <taxon>Lamiales</taxon>
        <taxon>Pedaliaceae</taxon>
        <taxon>Sesamum</taxon>
    </lineage>
</organism>
<feature type="region of interest" description="Disordered" evidence="2">
    <location>
        <begin position="138"/>
        <end position="204"/>
    </location>
</feature>
<feature type="region of interest" description="Disordered" evidence="2">
    <location>
        <begin position="261"/>
        <end position="289"/>
    </location>
</feature>
<comment type="caution">
    <text evidence="3">The sequence shown here is derived from an EMBL/GenBank/DDBJ whole genome shotgun (WGS) entry which is preliminary data.</text>
</comment>
<feature type="compositionally biased region" description="Low complexity" evidence="2">
    <location>
        <begin position="265"/>
        <end position="278"/>
    </location>
</feature>
<evidence type="ECO:0000256" key="2">
    <source>
        <dbReference type="SAM" id="MobiDB-lite"/>
    </source>
</evidence>
<dbReference type="GO" id="GO:0005737">
    <property type="term" value="C:cytoplasm"/>
    <property type="evidence" value="ECO:0007669"/>
    <property type="project" value="TreeGrafter"/>
</dbReference>
<feature type="compositionally biased region" description="Basic and acidic residues" evidence="2">
    <location>
        <begin position="174"/>
        <end position="189"/>
    </location>
</feature>
<feature type="region of interest" description="Disordered" evidence="2">
    <location>
        <begin position="1"/>
        <end position="114"/>
    </location>
</feature>
<protein>
    <submittedName>
        <fullName evidence="3">QWRF motif-containing protein 2</fullName>
    </submittedName>
</protein>
<dbReference type="PANTHER" id="PTHR31807">
    <property type="entry name" value="AUGMIN FAMILY MEMBER"/>
    <property type="match status" value="1"/>
</dbReference>
<dbReference type="Pfam" id="PF04484">
    <property type="entry name" value="QWRF"/>
    <property type="match status" value="1"/>
</dbReference>
<gene>
    <name evidence="3" type="ORF">Slati_2590900</name>
</gene>
<reference evidence="3" key="1">
    <citation type="submission" date="2020-06" db="EMBL/GenBank/DDBJ databases">
        <authorList>
            <person name="Li T."/>
            <person name="Hu X."/>
            <person name="Zhang T."/>
            <person name="Song X."/>
            <person name="Zhang H."/>
            <person name="Dai N."/>
            <person name="Sheng W."/>
            <person name="Hou X."/>
            <person name="Wei L."/>
        </authorList>
    </citation>
    <scope>NUCLEOTIDE SEQUENCE</scope>
    <source>
        <strain evidence="3">KEN1</strain>
        <tissue evidence="3">Leaf</tissue>
    </source>
</reference>
<proteinExistence type="inferred from homology"/>
<reference evidence="3" key="2">
    <citation type="journal article" date="2024" name="Plant">
        <title>Genomic evolution and insights into agronomic trait innovations of Sesamum species.</title>
        <authorList>
            <person name="Miao H."/>
            <person name="Wang L."/>
            <person name="Qu L."/>
            <person name="Liu H."/>
            <person name="Sun Y."/>
            <person name="Le M."/>
            <person name="Wang Q."/>
            <person name="Wei S."/>
            <person name="Zheng Y."/>
            <person name="Lin W."/>
            <person name="Duan Y."/>
            <person name="Cao H."/>
            <person name="Xiong S."/>
            <person name="Wang X."/>
            <person name="Wei L."/>
            <person name="Li C."/>
            <person name="Ma Q."/>
            <person name="Ju M."/>
            <person name="Zhao R."/>
            <person name="Li G."/>
            <person name="Mu C."/>
            <person name="Tian Q."/>
            <person name="Mei H."/>
            <person name="Zhang T."/>
            <person name="Gao T."/>
            <person name="Zhang H."/>
        </authorList>
    </citation>
    <scope>NUCLEOTIDE SEQUENCE</scope>
    <source>
        <strain evidence="3">KEN1</strain>
    </source>
</reference>
<feature type="compositionally biased region" description="Low complexity" evidence="2">
    <location>
        <begin position="42"/>
        <end position="79"/>
    </location>
</feature>
<name>A0AAW2VXL7_9LAMI</name>